<dbReference type="InterPro" id="IPR011108">
    <property type="entry name" value="RMMBL"/>
</dbReference>
<keyword evidence="3" id="KW-0540">Nuclease</keyword>
<dbReference type="Pfam" id="PF16661">
    <property type="entry name" value="Lactamase_B_6"/>
    <property type="match status" value="1"/>
</dbReference>
<evidence type="ECO:0000259" key="7">
    <source>
        <dbReference type="SMART" id="SM01027"/>
    </source>
</evidence>
<keyword evidence="4" id="KW-0378">Hydrolase</keyword>
<keyword evidence="5" id="KW-0539">Nucleus</keyword>
<dbReference type="Pfam" id="PF07521">
    <property type="entry name" value="RMMBL"/>
    <property type="match status" value="1"/>
</dbReference>
<sequence length="672" mass="75665">MPLGAGNEVGRSCLLMKFKGKTIMLDCGIHPAYTGLNALPFFDELEDPSSIDLLLVSHFHLDHIAALPYFLEKTTFKGRVFMTHPTKAIYKMLLTDYIRISNIAIEDMLFDEQDLTKSMDKIEQINFHQELEHAGVKFWCYNAGHVLGAAMFMVEIAGVKVLYTGDFSRQEDRHLMAAEIPELCPDVLVVESTYGVQIHEPRKERESRFCGTIHNIVKRGGRCLIPVFALGRAQELLLILEEYWASHSDLKNVPIYYASTLGKKCMTVYQTYISMMNEKIRQQAPISNPFVFSHIQDLTTIEEFKDTGPCVVMASPGMLQSGLSRQLFELWCQSKKNGVMIPGYCVEGTLAKTILSEPGEVQTMDGRLVPLNMSVHYISFSAHTDFVGTSTFIDKLSPPNVILVHGEKNEMNRLQQSLLNRYEGKKIEILTPRNCQTVKLQFKGQKTAKAVGNIAAGGPQHLARMSGLLVQKDYQYTLVDPVDLHTYTKLQTSEVTQTLSVPYQDKWDTLKYQLEQMFDDVKDSTFDDKLALQVHDSLYVVCTSSTAVTLEWVANPVLDMLSDSIVSIIFQINANPASYSVEKQKPRDDVDVEKLALVEKHLAAHYGNVTVDNEKKTITINLDGTEAVYKLSSNSVSCADEQFKEQIEDLLKYVHGAVFPIKGNRENKPNVT</sequence>
<evidence type="ECO:0000256" key="4">
    <source>
        <dbReference type="ARBA" id="ARBA00022801"/>
    </source>
</evidence>
<dbReference type="GO" id="GO:0003723">
    <property type="term" value="F:RNA binding"/>
    <property type="evidence" value="ECO:0007669"/>
    <property type="project" value="TreeGrafter"/>
</dbReference>
<dbReference type="GO" id="GO:0005847">
    <property type="term" value="C:mRNA cleavage and polyadenylation specificity factor complex"/>
    <property type="evidence" value="ECO:0007669"/>
    <property type="project" value="TreeGrafter"/>
</dbReference>
<proteinExistence type="predicted"/>
<dbReference type="GO" id="GO:0004521">
    <property type="term" value="F:RNA endonuclease activity"/>
    <property type="evidence" value="ECO:0007669"/>
    <property type="project" value="TreeGrafter"/>
</dbReference>
<evidence type="ECO:0000256" key="1">
    <source>
        <dbReference type="ARBA" id="ARBA00004123"/>
    </source>
</evidence>
<dbReference type="Pfam" id="PF11718">
    <property type="entry name" value="CPSF73-100_C"/>
    <property type="match status" value="1"/>
</dbReference>
<dbReference type="AlphaFoldDB" id="A0A6B2KZ24"/>
<dbReference type="GO" id="GO:0006398">
    <property type="term" value="P:mRNA 3'-end processing by stem-loop binding and cleavage"/>
    <property type="evidence" value="ECO:0007669"/>
    <property type="project" value="TreeGrafter"/>
</dbReference>
<dbReference type="FunFam" id="3.40.50.10890:FF:000001">
    <property type="entry name" value="Cleavage and polyadenylation specificity factor subunit 3"/>
    <property type="match status" value="1"/>
</dbReference>
<dbReference type="PANTHER" id="PTHR11203:SF11">
    <property type="entry name" value="CLEAVAGE AND POLYADENYLATION SPECIFICITY FACTOR SUBUNIT 3"/>
    <property type="match status" value="1"/>
</dbReference>
<keyword evidence="2" id="KW-0507">mRNA processing</keyword>
<dbReference type="InterPro" id="IPR021718">
    <property type="entry name" value="CPSF73-100_C"/>
</dbReference>
<dbReference type="Pfam" id="PF10996">
    <property type="entry name" value="Beta-Casp"/>
    <property type="match status" value="1"/>
</dbReference>
<dbReference type="CDD" id="cd16292">
    <property type="entry name" value="CPSF3-like_MBL-fold"/>
    <property type="match status" value="1"/>
</dbReference>
<dbReference type="SUPFAM" id="SSF56281">
    <property type="entry name" value="Metallo-hydrolase/oxidoreductase"/>
    <property type="match status" value="1"/>
</dbReference>
<evidence type="ECO:0000256" key="5">
    <source>
        <dbReference type="ARBA" id="ARBA00023242"/>
    </source>
</evidence>
<reference evidence="9" key="1">
    <citation type="journal article" date="2020" name="J. Eukaryot. Microbiol.">
        <title>De novo Sequencing, Assembly and Annotation of the Transcriptome for the Free-Living Testate Amoeba Arcella intermedia.</title>
        <authorList>
            <person name="Ribeiro G.M."/>
            <person name="Porfirio-Sousa A.L."/>
            <person name="Maurer-Alcala X.X."/>
            <person name="Katz L.A."/>
            <person name="Lahr D.J.G."/>
        </authorList>
    </citation>
    <scope>NUCLEOTIDE SEQUENCE</scope>
</reference>
<evidence type="ECO:0008006" key="10">
    <source>
        <dbReference type="Google" id="ProtNLM"/>
    </source>
</evidence>
<dbReference type="Gene3D" id="3.60.15.10">
    <property type="entry name" value="Ribonuclease Z/Hydroxyacylglutathione hydrolase-like"/>
    <property type="match status" value="1"/>
</dbReference>
<comment type="subcellular location">
    <subcellularLocation>
        <location evidence="1">Nucleus</location>
    </subcellularLocation>
</comment>
<dbReference type="InterPro" id="IPR022712">
    <property type="entry name" value="Beta_Casp"/>
</dbReference>
<feature type="domain" description="Pre-mRNA 3'-end-processing endonuclease polyadenylation factor C-term" evidence="8">
    <location>
        <begin position="460"/>
        <end position="661"/>
    </location>
</feature>
<protein>
    <recommendedName>
        <fullName evidence="10">Beta-Casp domain-containing protein</fullName>
    </recommendedName>
</protein>
<name>A0A6B2KZ24_9EUKA</name>
<dbReference type="InterPro" id="IPR001279">
    <property type="entry name" value="Metallo-B-lactamas"/>
</dbReference>
<dbReference type="EMBL" id="GIBP01000983">
    <property type="protein sequence ID" value="NDV29952.1"/>
    <property type="molecule type" value="Transcribed_RNA"/>
</dbReference>
<dbReference type="InterPro" id="IPR050698">
    <property type="entry name" value="MBL"/>
</dbReference>
<dbReference type="SMART" id="SM00849">
    <property type="entry name" value="Lactamase_B"/>
    <property type="match status" value="1"/>
</dbReference>
<dbReference type="InterPro" id="IPR036866">
    <property type="entry name" value="RibonucZ/Hydroxyglut_hydro"/>
</dbReference>
<dbReference type="PANTHER" id="PTHR11203">
    <property type="entry name" value="CLEAVAGE AND POLYADENYLATION SPECIFICITY FACTOR FAMILY MEMBER"/>
    <property type="match status" value="1"/>
</dbReference>
<accession>A0A6B2KZ24</accession>
<evidence type="ECO:0000256" key="3">
    <source>
        <dbReference type="ARBA" id="ARBA00022722"/>
    </source>
</evidence>
<dbReference type="SMART" id="SM01027">
    <property type="entry name" value="Beta-Casp"/>
    <property type="match status" value="1"/>
</dbReference>
<dbReference type="GO" id="GO:0004534">
    <property type="term" value="F:5'-3' RNA exonuclease activity"/>
    <property type="evidence" value="ECO:0007669"/>
    <property type="project" value="TreeGrafter"/>
</dbReference>
<feature type="domain" description="Beta-Casp" evidence="7">
    <location>
        <begin position="233"/>
        <end position="354"/>
    </location>
</feature>
<evidence type="ECO:0000259" key="6">
    <source>
        <dbReference type="SMART" id="SM00849"/>
    </source>
</evidence>
<evidence type="ECO:0000259" key="8">
    <source>
        <dbReference type="SMART" id="SM01098"/>
    </source>
</evidence>
<organism evidence="9">
    <name type="scientific">Arcella intermedia</name>
    <dbReference type="NCBI Taxonomy" id="1963864"/>
    <lineage>
        <taxon>Eukaryota</taxon>
        <taxon>Amoebozoa</taxon>
        <taxon>Tubulinea</taxon>
        <taxon>Elardia</taxon>
        <taxon>Arcellinida</taxon>
        <taxon>Sphaerothecina</taxon>
        <taxon>Arcellidae</taxon>
        <taxon>Arcella</taxon>
    </lineage>
</organism>
<evidence type="ECO:0000256" key="2">
    <source>
        <dbReference type="ARBA" id="ARBA00022664"/>
    </source>
</evidence>
<feature type="domain" description="Metallo-beta-lactamase" evidence="6">
    <location>
        <begin position="10"/>
        <end position="213"/>
    </location>
</feature>
<dbReference type="SMART" id="SM01098">
    <property type="entry name" value="CPSF73-100_C"/>
    <property type="match status" value="1"/>
</dbReference>
<evidence type="ECO:0000313" key="9">
    <source>
        <dbReference type="EMBL" id="NDV29952.1"/>
    </source>
</evidence>
<dbReference type="Gene3D" id="3.40.50.10890">
    <property type="match status" value="1"/>
</dbReference>